<sequence length="77" mass="9111">MQSNHTQLLTLTNNRLTHLFKQNGNDKRFMAEFPYKLDQVEKHWQINEYYIKFSTNDFNNLSNHLSKFSGGGLSLVF</sequence>
<organism evidence="1 2">
    <name type="scientific">Moraxella bovis</name>
    <dbReference type="NCBI Taxonomy" id="476"/>
    <lineage>
        <taxon>Bacteria</taxon>
        <taxon>Pseudomonadati</taxon>
        <taxon>Pseudomonadota</taxon>
        <taxon>Gammaproteobacteria</taxon>
        <taxon>Moraxellales</taxon>
        <taxon>Moraxellaceae</taxon>
        <taxon>Moraxella</taxon>
    </lineage>
</organism>
<dbReference type="RefSeq" id="WP_115368787.1">
    <property type="nucleotide sequence ID" value="NZ_UGPZ01000002.1"/>
</dbReference>
<evidence type="ECO:0000313" key="2">
    <source>
        <dbReference type="Proteomes" id="UP000254133"/>
    </source>
</evidence>
<dbReference type="AlphaFoldDB" id="A0A378PPS4"/>
<protein>
    <submittedName>
        <fullName evidence="1">Uncharacterized protein</fullName>
    </submittedName>
</protein>
<reference evidence="1 2" key="1">
    <citation type="submission" date="2018-06" db="EMBL/GenBank/DDBJ databases">
        <authorList>
            <consortium name="Pathogen Informatics"/>
            <person name="Doyle S."/>
        </authorList>
    </citation>
    <scope>NUCLEOTIDE SEQUENCE [LARGE SCALE GENOMIC DNA]</scope>
    <source>
        <strain evidence="1 2">NCTC9426</strain>
    </source>
</reference>
<gene>
    <name evidence="1" type="ORF">NCTC9426_00551</name>
</gene>
<accession>A0A378PPS4</accession>
<name>A0A378PPS4_MORBO</name>
<dbReference type="EMBL" id="UGPZ01000002">
    <property type="protein sequence ID" value="STY90535.1"/>
    <property type="molecule type" value="Genomic_DNA"/>
</dbReference>
<dbReference type="Proteomes" id="UP000254133">
    <property type="component" value="Unassembled WGS sequence"/>
</dbReference>
<evidence type="ECO:0000313" key="1">
    <source>
        <dbReference type="EMBL" id="STY90535.1"/>
    </source>
</evidence>
<proteinExistence type="predicted"/>